<feature type="chain" id="PRO_5002665226" evidence="1">
    <location>
        <begin position="19"/>
        <end position="211"/>
    </location>
</feature>
<evidence type="ECO:0000313" key="4">
    <source>
        <dbReference type="Proteomes" id="UP000019205"/>
    </source>
</evidence>
<dbReference type="SUPFAM" id="SSF52266">
    <property type="entry name" value="SGNH hydrolase"/>
    <property type="match status" value="1"/>
</dbReference>
<evidence type="ECO:0000313" key="3">
    <source>
        <dbReference type="EMBL" id="EAQ99312.1"/>
    </source>
</evidence>
<feature type="signal peptide" evidence="1">
    <location>
        <begin position="1"/>
        <end position="18"/>
    </location>
</feature>
<dbReference type="PANTHER" id="PTHR30383:SF24">
    <property type="entry name" value="THIOESTERASE 1_PROTEASE 1_LYSOPHOSPHOLIPASE L1"/>
    <property type="match status" value="1"/>
</dbReference>
<evidence type="ECO:0000259" key="2">
    <source>
        <dbReference type="Pfam" id="PF13472"/>
    </source>
</evidence>
<gene>
    <name evidence="3" type="ORF">KT71_16621</name>
</gene>
<keyword evidence="4" id="KW-1185">Reference proteome</keyword>
<dbReference type="EC" id="3.1.1.5" evidence="3"/>
<dbReference type="CDD" id="cd01822">
    <property type="entry name" value="Lysophospholipase_L1_like"/>
    <property type="match status" value="1"/>
</dbReference>
<protein>
    <submittedName>
        <fullName evidence="3">Lysophospholipase L1</fullName>
        <ecNumber evidence="3">3.1.1.5</ecNumber>
        <ecNumber evidence="3">3.1.2.-</ecNumber>
    </submittedName>
</protein>
<reference evidence="3 4" key="1">
    <citation type="journal article" date="2007" name="Proc. Natl. Acad. Sci. U.S.A.">
        <title>Characterization of a marine gammaproteobacterium capable of aerobic anoxygenic photosynthesis.</title>
        <authorList>
            <person name="Fuchs B.M."/>
            <person name="Spring S."/>
            <person name="Teeling H."/>
            <person name="Quast C."/>
            <person name="Wulf J."/>
            <person name="Schattenhofer M."/>
            <person name="Yan S."/>
            <person name="Ferriera S."/>
            <person name="Johnson J."/>
            <person name="Glockner F.O."/>
            <person name="Amann R."/>
        </authorList>
    </citation>
    <scope>NUCLEOTIDE SEQUENCE [LARGE SCALE GENOMIC DNA]</scope>
    <source>
        <strain evidence="3">KT71</strain>
    </source>
</reference>
<organism evidence="3 4">
    <name type="scientific">Congregibacter litoralis KT71</name>
    <dbReference type="NCBI Taxonomy" id="314285"/>
    <lineage>
        <taxon>Bacteria</taxon>
        <taxon>Pseudomonadati</taxon>
        <taxon>Pseudomonadota</taxon>
        <taxon>Gammaproteobacteria</taxon>
        <taxon>Cellvibrionales</taxon>
        <taxon>Halieaceae</taxon>
        <taxon>Congregibacter</taxon>
    </lineage>
</organism>
<keyword evidence="1" id="KW-0732">Signal</keyword>
<keyword evidence="3" id="KW-0378">Hydrolase</keyword>
<dbReference type="EMBL" id="AAOA02000001">
    <property type="protein sequence ID" value="EAQ99312.1"/>
    <property type="molecule type" value="Genomic_DNA"/>
</dbReference>
<dbReference type="STRING" id="314285.KT71_16621"/>
<dbReference type="eggNOG" id="COG2755">
    <property type="taxonomic scope" value="Bacteria"/>
</dbReference>
<feature type="domain" description="SGNH hydrolase-type esterase" evidence="2">
    <location>
        <begin position="30"/>
        <end position="188"/>
    </location>
</feature>
<dbReference type="EC" id="3.1.2.-" evidence="3"/>
<dbReference type="PANTHER" id="PTHR30383">
    <property type="entry name" value="THIOESTERASE 1/PROTEASE 1/LYSOPHOSPHOLIPASE L1"/>
    <property type="match status" value="1"/>
</dbReference>
<evidence type="ECO:0000256" key="1">
    <source>
        <dbReference type="SAM" id="SignalP"/>
    </source>
</evidence>
<dbReference type="HOGENOM" id="CLU_051180_3_0_6"/>
<accession>A4A3N9</accession>
<dbReference type="InterPro" id="IPR036514">
    <property type="entry name" value="SGNH_hydro_sf"/>
</dbReference>
<dbReference type="Gene3D" id="3.40.50.1110">
    <property type="entry name" value="SGNH hydrolase"/>
    <property type="match status" value="1"/>
</dbReference>
<name>A4A3N9_9GAMM</name>
<comment type="caution">
    <text evidence="3">The sequence shown here is derived from an EMBL/GenBank/DDBJ whole genome shotgun (WGS) entry which is preliminary data.</text>
</comment>
<dbReference type="InterPro" id="IPR013830">
    <property type="entry name" value="SGNH_hydro"/>
</dbReference>
<dbReference type="AlphaFoldDB" id="A4A3N9"/>
<sequence>MGLLLGLALLLTGQLARAESTAGERPRILVVGDSISAAYGMSLEQGWAALLERRLQTRWPGAQVINASISGDTSAGGARRLPKLLAEHSPDLVVIELGGNDGLRGYPTSKLEANLSFMAEAASTAGAEVLILPMEIPPNYGPRYTRSFRESFERAATDTGATLGPFLLDGIATEEQLMQQDGIHPTVEAQPMITDIVQPVIEALLALREAS</sequence>
<proteinExistence type="predicted"/>
<dbReference type="InterPro" id="IPR051532">
    <property type="entry name" value="Ester_Hydrolysis_Enzymes"/>
</dbReference>
<dbReference type="GO" id="GO:0004622">
    <property type="term" value="F:phosphatidylcholine lysophospholipase activity"/>
    <property type="evidence" value="ECO:0007669"/>
    <property type="project" value="UniProtKB-EC"/>
</dbReference>
<dbReference type="Proteomes" id="UP000019205">
    <property type="component" value="Chromosome"/>
</dbReference>
<dbReference type="Pfam" id="PF13472">
    <property type="entry name" value="Lipase_GDSL_2"/>
    <property type="match status" value="1"/>
</dbReference>
<reference evidence="3 4" key="2">
    <citation type="journal article" date="2009" name="PLoS ONE">
        <title>The photosynthetic apparatus and its regulation in the aerobic gammaproteobacterium Congregibacter litoralis gen. nov., sp. nov.</title>
        <authorList>
            <person name="Spring S."/>
            <person name="Lunsdorf H."/>
            <person name="Fuchs B.M."/>
            <person name="Tindall B.J."/>
        </authorList>
    </citation>
    <scope>NUCLEOTIDE SEQUENCE [LARGE SCALE GENOMIC DNA]</scope>
    <source>
        <strain evidence="3">KT71</strain>
    </source>
</reference>